<dbReference type="Proteomes" id="UP000516349">
    <property type="component" value="Chromosome"/>
</dbReference>
<feature type="domain" description="Enoyl reductase (ER)" evidence="2">
    <location>
        <begin position="10"/>
        <end position="319"/>
    </location>
</feature>
<proteinExistence type="predicted"/>
<dbReference type="GO" id="GO:0004315">
    <property type="term" value="F:3-oxoacyl-[acyl-carrier-protein] synthase activity"/>
    <property type="evidence" value="ECO:0007669"/>
    <property type="project" value="UniProtKB-EC"/>
</dbReference>
<protein>
    <submittedName>
        <fullName evidence="3">Phthiocerol/phenolphthiocerol synthesis polyketide synthase type I PpsC</fullName>
        <ecNumber evidence="3">2.3.1.41</ecNumber>
    </submittedName>
</protein>
<accession>A0A7H1NNM9</accession>
<keyword evidence="4" id="KW-1185">Reference proteome</keyword>
<dbReference type="InterPro" id="IPR011032">
    <property type="entry name" value="GroES-like_sf"/>
</dbReference>
<dbReference type="GO" id="GO:0016491">
    <property type="term" value="F:oxidoreductase activity"/>
    <property type="evidence" value="ECO:0007669"/>
    <property type="project" value="InterPro"/>
</dbReference>
<sequence>MKALQFDRFGGPEVLSLQTIPDPVLKEGFALVAVKAASVNPSDVGNVAGNFPYTTLPRVPGRDYSGIVIDGPKEWMGAEVWGAGNFGFAVDGTHAEKLLVPVASLRKKPETLTHEQAAAVGITFVTAWLGVVDYASLKKGETLVVVGAGGGVGSAAVQIGKYLGARVIGLVRNPIENGSPVIGLADHIEVVGASDYNSTVRGLTDGKGADVIINTVGRDTFEPSLQALAHRGRMAVLASPGQRKQSFDLIDFYHNESQLFGVDSLKKDVIASAMIMEEIKNGFDKKAFMPPMIENRFSLEQGAEAYKAVVAGAKGKIIIVP</sequence>
<reference evidence="3 4" key="1">
    <citation type="submission" date="2020-08" db="EMBL/GenBank/DDBJ databases">
        <title>Complete genome sequence of Entomobacter blattae G55GP.</title>
        <authorList>
            <person name="Poehlein A."/>
            <person name="Guzman J."/>
            <person name="Daniel R."/>
            <person name="Vilcinskas A."/>
        </authorList>
    </citation>
    <scope>NUCLEOTIDE SEQUENCE [LARGE SCALE GENOMIC DNA]</scope>
    <source>
        <strain evidence="3 4">G55GP</strain>
    </source>
</reference>
<dbReference type="InterPro" id="IPR036291">
    <property type="entry name" value="NAD(P)-bd_dom_sf"/>
</dbReference>
<dbReference type="SUPFAM" id="SSF50129">
    <property type="entry name" value="GroES-like"/>
    <property type="match status" value="1"/>
</dbReference>
<dbReference type="RefSeq" id="WP_203413873.1">
    <property type="nucleotide sequence ID" value="NZ_CP060244.1"/>
</dbReference>
<dbReference type="EMBL" id="CP060244">
    <property type="protein sequence ID" value="QNT77389.1"/>
    <property type="molecule type" value="Genomic_DNA"/>
</dbReference>
<dbReference type="PANTHER" id="PTHR44154">
    <property type="entry name" value="QUINONE OXIDOREDUCTASE"/>
    <property type="match status" value="1"/>
</dbReference>
<dbReference type="Pfam" id="PF08240">
    <property type="entry name" value="ADH_N"/>
    <property type="match status" value="1"/>
</dbReference>
<evidence type="ECO:0000313" key="3">
    <source>
        <dbReference type="EMBL" id="QNT77389.1"/>
    </source>
</evidence>
<dbReference type="InterPro" id="IPR013149">
    <property type="entry name" value="ADH-like_C"/>
</dbReference>
<dbReference type="Pfam" id="PF00107">
    <property type="entry name" value="ADH_zinc_N"/>
    <property type="match status" value="1"/>
</dbReference>
<dbReference type="InterPro" id="IPR013154">
    <property type="entry name" value="ADH-like_N"/>
</dbReference>
<dbReference type="EC" id="2.3.1.41" evidence="3"/>
<dbReference type="Gene3D" id="3.40.50.720">
    <property type="entry name" value="NAD(P)-binding Rossmann-like Domain"/>
    <property type="match status" value="1"/>
</dbReference>
<dbReference type="SUPFAM" id="SSF51735">
    <property type="entry name" value="NAD(P)-binding Rossmann-fold domains"/>
    <property type="match status" value="1"/>
</dbReference>
<gene>
    <name evidence="3" type="primary">ppsC</name>
    <name evidence="3" type="ORF">JGUZn3_01230</name>
</gene>
<dbReference type="InterPro" id="IPR051603">
    <property type="entry name" value="Zinc-ADH_QOR/CCCR"/>
</dbReference>
<dbReference type="InterPro" id="IPR020843">
    <property type="entry name" value="ER"/>
</dbReference>
<keyword evidence="1" id="KW-0521">NADP</keyword>
<evidence type="ECO:0000259" key="2">
    <source>
        <dbReference type="SMART" id="SM00829"/>
    </source>
</evidence>
<organism evidence="3 4">
    <name type="scientific">Entomobacter blattae</name>
    <dbReference type="NCBI Taxonomy" id="2762277"/>
    <lineage>
        <taxon>Bacteria</taxon>
        <taxon>Pseudomonadati</taxon>
        <taxon>Pseudomonadota</taxon>
        <taxon>Alphaproteobacteria</taxon>
        <taxon>Acetobacterales</taxon>
        <taxon>Acetobacteraceae</taxon>
        <taxon>Entomobacter</taxon>
    </lineage>
</organism>
<name>A0A7H1NNM9_9PROT</name>
<keyword evidence="3" id="KW-0808">Transferase</keyword>
<evidence type="ECO:0000256" key="1">
    <source>
        <dbReference type="ARBA" id="ARBA00022857"/>
    </source>
</evidence>
<dbReference type="KEGG" id="ebla:JGUZn3_01230"/>
<dbReference type="PANTHER" id="PTHR44154:SF1">
    <property type="entry name" value="QUINONE OXIDOREDUCTASE"/>
    <property type="match status" value="1"/>
</dbReference>
<keyword evidence="3" id="KW-0012">Acyltransferase</keyword>
<dbReference type="AlphaFoldDB" id="A0A7H1NNM9"/>
<dbReference type="Gene3D" id="3.90.180.10">
    <property type="entry name" value="Medium-chain alcohol dehydrogenases, catalytic domain"/>
    <property type="match status" value="1"/>
</dbReference>
<evidence type="ECO:0000313" key="4">
    <source>
        <dbReference type="Proteomes" id="UP000516349"/>
    </source>
</evidence>
<dbReference type="SMART" id="SM00829">
    <property type="entry name" value="PKS_ER"/>
    <property type="match status" value="1"/>
</dbReference>